<evidence type="ECO:0000313" key="2">
    <source>
        <dbReference type="Proteomes" id="UP000808349"/>
    </source>
</evidence>
<gene>
    <name evidence="1" type="ORF">IPO85_20660</name>
</gene>
<evidence type="ECO:0008006" key="3">
    <source>
        <dbReference type="Google" id="ProtNLM"/>
    </source>
</evidence>
<dbReference type="Proteomes" id="UP000808349">
    <property type="component" value="Unassembled WGS sequence"/>
</dbReference>
<organism evidence="1 2">
    <name type="scientific">Candidatus Defluviibacterium haderslevense</name>
    <dbReference type="NCBI Taxonomy" id="2981993"/>
    <lineage>
        <taxon>Bacteria</taxon>
        <taxon>Pseudomonadati</taxon>
        <taxon>Bacteroidota</taxon>
        <taxon>Saprospiria</taxon>
        <taxon>Saprospirales</taxon>
        <taxon>Saprospiraceae</taxon>
        <taxon>Candidatus Defluviibacterium</taxon>
    </lineage>
</organism>
<accession>A0A9D7SDB8</accession>
<evidence type="ECO:0000313" key="1">
    <source>
        <dbReference type="EMBL" id="MBK9719881.1"/>
    </source>
</evidence>
<dbReference type="InterPro" id="IPR011990">
    <property type="entry name" value="TPR-like_helical_dom_sf"/>
</dbReference>
<dbReference type="Gene3D" id="1.25.40.10">
    <property type="entry name" value="Tetratricopeptide repeat domain"/>
    <property type="match status" value="2"/>
</dbReference>
<comment type="caution">
    <text evidence="1">The sequence shown here is derived from an EMBL/GenBank/DDBJ whole genome shotgun (WGS) entry which is preliminary data.</text>
</comment>
<dbReference type="SUPFAM" id="SSF48452">
    <property type="entry name" value="TPR-like"/>
    <property type="match status" value="1"/>
</dbReference>
<reference evidence="1 2" key="1">
    <citation type="submission" date="2020-10" db="EMBL/GenBank/DDBJ databases">
        <title>Connecting structure to function with the recovery of over 1000 high-quality activated sludge metagenome-assembled genomes encoding full-length rRNA genes using long-read sequencing.</title>
        <authorList>
            <person name="Singleton C.M."/>
            <person name="Petriglieri F."/>
            <person name="Kristensen J.M."/>
            <person name="Kirkegaard R.H."/>
            <person name="Michaelsen T.Y."/>
            <person name="Andersen M.H."/>
            <person name="Karst S.M."/>
            <person name="Dueholm M.S."/>
            <person name="Nielsen P.H."/>
            <person name="Albertsen M."/>
        </authorList>
    </citation>
    <scope>NUCLEOTIDE SEQUENCE [LARGE SCALE GENOMIC DNA]</scope>
    <source>
        <strain evidence="1">Ribe_18-Q3-R11-54_BAT3C.373</strain>
    </source>
</reference>
<dbReference type="AlphaFoldDB" id="A0A9D7SDB8"/>
<protein>
    <recommendedName>
        <fullName evidence="3">Tetratricopeptide repeat protein</fullName>
    </recommendedName>
</protein>
<proteinExistence type="predicted"/>
<name>A0A9D7SDB8_9BACT</name>
<sequence>MKNIICSFILGVMALSMINAQDPAKDVKKADRLLGLYLLDTKSNKEKLIEARKLIDAVAEDTSVSNLFKTHYTKGNIYNELASIDNIKLVLSAKAKLENPDAALTAFESLSKAKSLAVKSYEIKDVLNSLRETSQYLNNFASGAYNNQEFYSAFKQFAAVLKINTLLKEANEKPIFESQDDINKQKYIIAVCALTDKKYDEAKSYLVDLEKANYTDSSGAGPVIYESLYKIFSTSDTVQAESYLQKGRTLYPDDSNLLFAEINSFLKKGKLNELIDKLKLAVAKEPNNMSIKTTLGNVYDNMCQKEWEKGDMVKAQEYFNESLKYYQEALDKEPSNVVALYSIGALYYNYAAIVSKEANKLSNDYSSAGTKKYKEKQAEMEAYFDKALPYFEQADKFDNKDVNTLIALKEIYAKKGKFDKSNEIKARLESLKK</sequence>
<dbReference type="EMBL" id="JADKFW010000021">
    <property type="protein sequence ID" value="MBK9719881.1"/>
    <property type="molecule type" value="Genomic_DNA"/>
</dbReference>